<keyword evidence="3" id="KW-1185">Reference proteome</keyword>
<protein>
    <recommendedName>
        <fullName evidence="1">DUF6916 domain-containing protein</fullName>
    </recommendedName>
</protein>
<evidence type="ECO:0000259" key="1">
    <source>
        <dbReference type="Pfam" id="PF21880"/>
    </source>
</evidence>
<evidence type="ECO:0000313" key="3">
    <source>
        <dbReference type="Proteomes" id="UP000245812"/>
    </source>
</evidence>
<dbReference type="Proteomes" id="UP000245812">
    <property type="component" value="Unassembled WGS sequence"/>
</dbReference>
<accession>A0A316HZT9</accession>
<dbReference type="InterPro" id="IPR054209">
    <property type="entry name" value="DUF6916"/>
</dbReference>
<evidence type="ECO:0000313" key="2">
    <source>
        <dbReference type="EMBL" id="PWK85929.1"/>
    </source>
</evidence>
<organism evidence="2 3">
    <name type="scientific">Fulvimonas soli</name>
    <dbReference type="NCBI Taxonomy" id="155197"/>
    <lineage>
        <taxon>Bacteria</taxon>
        <taxon>Pseudomonadati</taxon>
        <taxon>Pseudomonadota</taxon>
        <taxon>Gammaproteobacteria</taxon>
        <taxon>Lysobacterales</taxon>
        <taxon>Rhodanobacteraceae</taxon>
        <taxon>Fulvimonas</taxon>
    </lineage>
</organism>
<dbReference type="EMBL" id="QGHC01000008">
    <property type="protein sequence ID" value="PWK85929.1"/>
    <property type="molecule type" value="Genomic_DNA"/>
</dbReference>
<gene>
    <name evidence="2" type="ORF">C7456_108225</name>
</gene>
<proteinExistence type="predicted"/>
<reference evidence="2 3" key="1">
    <citation type="submission" date="2018-05" db="EMBL/GenBank/DDBJ databases">
        <title>Genomic Encyclopedia of Type Strains, Phase IV (KMG-IV): sequencing the most valuable type-strain genomes for metagenomic binning, comparative biology and taxonomic classification.</title>
        <authorList>
            <person name="Goeker M."/>
        </authorList>
    </citation>
    <scope>NUCLEOTIDE SEQUENCE [LARGE SCALE GENOMIC DNA]</scope>
    <source>
        <strain evidence="2 3">DSM 14263</strain>
    </source>
</reference>
<name>A0A316HZT9_9GAMM</name>
<dbReference type="RefSeq" id="WP_109724045.1">
    <property type="nucleotide sequence ID" value="NZ_MSZV01000022.1"/>
</dbReference>
<dbReference type="AlphaFoldDB" id="A0A316HZT9"/>
<dbReference type="OrthoDB" id="8926597at2"/>
<comment type="caution">
    <text evidence="2">The sequence shown here is derived from an EMBL/GenBank/DDBJ whole genome shotgun (WGS) entry which is preliminary data.</text>
</comment>
<sequence length="99" mass="10952">MQFLGLDAFAGLVGETFTVALDHDGHAPFALVEAQPLPMRHAAPGQLRAPFSLLFRHEAAIVFPQKIYQMKHAALGEFGIFLVPIARDRDGFIYQAVFN</sequence>
<dbReference type="Pfam" id="PF21880">
    <property type="entry name" value="DUF6916"/>
    <property type="match status" value="1"/>
</dbReference>
<feature type="domain" description="DUF6916" evidence="1">
    <location>
        <begin position="6"/>
        <end position="98"/>
    </location>
</feature>